<keyword evidence="8" id="KW-0472">Membrane</keyword>
<evidence type="ECO:0008006" key="13">
    <source>
        <dbReference type="Google" id="ProtNLM"/>
    </source>
</evidence>
<name>A0A2C9M8L5_BIOGL</name>
<dbReference type="PANTHER" id="PTHR11733">
    <property type="entry name" value="ZINC METALLOPROTEASE FAMILY M13 NEPRILYSIN-RELATED"/>
    <property type="match status" value="1"/>
</dbReference>
<comment type="cofactor">
    <cofactor evidence="1">
        <name>Zn(2+)</name>
        <dbReference type="ChEBI" id="CHEBI:29105"/>
    </cofactor>
</comment>
<dbReference type="Gene3D" id="3.40.390.10">
    <property type="entry name" value="Collagenase (Catalytic Domain)"/>
    <property type="match status" value="1"/>
</dbReference>
<dbReference type="InterPro" id="IPR024079">
    <property type="entry name" value="MetalloPept_cat_dom_sf"/>
</dbReference>
<reference evidence="11" key="1">
    <citation type="submission" date="2020-05" db="UniProtKB">
        <authorList>
            <consortium name="EnsemblMetazoa"/>
        </authorList>
    </citation>
    <scope>IDENTIFICATION</scope>
    <source>
        <strain evidence="11">BB02</strain>
    </source>
</reference>
<feature type="transmembrane region" description="Helical" evidence="8">
    <location>
        <begin position="42"/>
        <end position="61"/>
    </location>
</feature>
<evidence type="ECO:0000313" key="11">
    <source>
        <dbReference type="EnsemblMetazoa" id="BGLB039800-PA"/>
    </source>
</evidence>
<evidence type="ECO:0000256" key="7">
    <source>
        <dbReference type="ARBA" id="ARBA00023049"/>
    </source>
</evidence>
<dbReference type="OrthoDB" id="6475849at2759"/>
<dbReference type="PROSITE" id="PS51885">
    <property type="entry name" value="NEPRILYSIN"/>
    <property type="match status" value="1"/>
</dbReference>
<evidence type="ECO:0000256" key="8">
    <source>
        <dbReference type="SAM" id="Phobius"/>
    </source>
</evidence>
<sequence length="739" mass="85354">MAVEQMNIADEMDTVSDNGMVDLINGRRRLIRCPAIFKNKTFYIVTGVIVIATAIIVPLAVKLSLAEDCSQYKQESDSYLCLSRDCIIAAAYMVRKLNVEVDPCEDMYNFSCGSLLAKAKIPAGEFIWDMDNEVADKIETDLYKLLQKDTNEMMGKSSKAFSKAKHYYQTCLHQGNISTHGIQNIQLMISQFGSWTLTSANIDEWKSKNWNLQWSVEKMHMLGIYSLFRTIIDWDKDVSQYVIKFEGGLALPSTFLQTSDKFVTMVTEIAKLLGGDPETVSSKVQDIYNFEKKMAEIFEGKEEQFPPHETTYFDLGELKSHFKSWINIEDYLKKTLSGRYRNDTRFSIISSHYFSNLNELIHSTSHETQANYMIWAMINVLTDYMPIEFNKIKQDVQFLNATNRTELCLGKTFDNFGFALSAAYINEDLKTHKNRREIASFTAEKVREEFIANLETIQWLDDKSRETLVEEAKSIEFRIGYPDWILNVTKLDLYYEGLQITSDNDFLKCYEYVTAFTASKDIVKYYNNSYDNDEWLVVPIETIPTYLDNAVYITSAYLQFPFFEESFPPSVYYPNIAFTIGHEMLHAYDKDTLSEVTGEIFATSTAREGFHNQLQCLVDQYSQYSVQEQYSDANGSLNDNMCDNGGFMLAYKVYKKYGESSDYLIPFFNFTKEQMFFTAYSQVWCTVQIKSPSGLYNDEHTEPKFRVNGVLSNSIEFSKAFNCKKGSKMNPEKKCEVWR</sequence>
<evidence type="ECO:0000256" key="1">
    <source>
        <dbReference type="ARBA" id="ARBA00001947"/>
    </source>
</evidence>
<organism evidence="11 12">
    <name type="scientific">Biomphalaria glabrata</name>
    <name type="common">Bloodfluke planorb</name>
    <name type="synonym">Freshwater snail</name>
    <dbReference type="NCBI Taxonomy" id="6526"/>
    <lineage>
        <taxon>Eukaryota</taxon>
        <taxon>Metazoa</taxon>
        <taxon>Spiralia</taxon>
        <taxon>Lophotrochozoa</taxon>
        <taxon>Mollusca</taxon>
        <taxon>Gastropoda</taxon>
        <taxon>Heterobranchia</taxon>
        <taxon>Euthyneura</taxon>
        <taxon>Panpulmonata</taxon>
        <taxon>Hygrophila</taxon>
        <taxon>Lymnaeoidea</taxon>
        <taxon>Planorbidae</taxon>
        <taxon>Biomphalaria</taxon>
    </lineage>
</organism>
<feature type="domain" description="Peptidase M13 C-terminal" evidence="9">
    <location>
        <begin position="548"/>
        <end position="737"/>
    </location>
</feature>
<keyword evidence="5" id="KW-0378">Hydrolase</keyword>
<dbReference type="GO" id="GO:0005886">
    <property type="term" value="C:plasma membrane"/>
    <property type="evidence" value="ECO:0007669"/>
    <property type="project" value="TreeGrafter"/>
</dbReference>
<dbReference type="EnsemblMetazoa" id="BGLB039800-RA">
    <property type="protein sequence ID" value="BGLB039800-PA"/>
    <property type="gene ID" value="BGLB039800"/>
</dbReference>
<dbReference type="InterPro" id="IPR008753">
    <property type="entry name" value="Peptidase_M13_N"/>
</dbReference>
<evidence type="ECO:0000256" key="5">
    <source>
        <dbReference type="ARBA" id="ARBA00022801"/>
    </source>
</evidence>
<dbReference type="GO" id="GO:0016485">
    <property type="term" value="P:protein processing"/>
    <property type="evidence" value="ECO:0007669"/>
    <property type="project" value="TreeGrafter"/>
</dbReference>
<dbReference type="AlphaFoldDB" id="A0A2C9M8L5"/>
<keyword evidence="6" id="KW-0862">Zinc</keyword>
<evidence type="ECO:0000256" key="2">
    <source>
        <dbReference type="ARBA" id="ARBA00007357"/>
    </source>
</evidence>
<dbReference type="PANTHER" id="PTHR11733:SF167">
    <property type="entry name" value="FI17812P1-RELATED"/>
    <property type="match status" value="1"/>
</dbReference>
<accession>A0A2C9M8L5</accession>
<evidence type="ECO:0000259" key="10">
    <source>
        <dbReference type="Pfam" id="PF05649"/>
    </source>
</evidence>
<dbReference type="InterPro" id="IPR000718">
    <property type="entry name" value="Peptidase_M13"/>
</dbReference>
<dbReference type="Pfam" id="PF01431">
    <property type="entry name" value="Peptidase_M13"/>
    <property type="match status" value="1"/>
</dbReference>
<dbReference type="PRINTS" id="PR00786">
    <property type="entry name" value="NEPRILYSIN"/>
</dbReference>
<evidence type="ECO:0000313" key="12">
    <source>
        <dbReference type="Proteomes" id="UP000076420"/>
    </source>
</evidence>
<dbReference type="CDD" id="cd08662">
    <property type="entry name" value="M13"/>
    <property type="match status" value="1"/>
</dbReference>
<keyword evidence="8" id="KW-1133">Transmembrane helix</keyword>
<evidence type="ECO:0000256" key="4">
    <source>
        <dbReference type="ARBA" id="ARBA00022723"/>
    </source>
</evidence>
<protein>
    <recommendedName>
        <fullName evidence="13">Endothelin-converting enzyme 1</fullName>
    </recommendedName>
</protein>
<dbReference type="Pfam" id="PF05649">
    <property type="entry name" value="Peptidase_M13_N"/>
    <property type="match status" value="1"/>
</dbReference>
<comment type="similarity">
    <text evidence="2">Belongs to the peptidase M13 family.</text>
</comment>
<dbReference type="Gene3D" id="1.10.1380.10">
    <property type="entry name" value="Neutral endopeptidase , domain2"/>
    <property type="match status" value="1"/>
</dbReference>
<dbReference type="KEGG" id="bgt:106068971"/>
<dbReference type="GO" id="GO:0046872">
    <property type="term" value="F:metal ion binding"/>
    <property type="evidence" value="ECO:0007669"/>
    <property type="project" value="UniProtKB-KW"/>
</dbReference>
<keyword evidence="3" id="KW-0645">Protease</keyword>
<keyword evidence="4" id="KW-0479">Metal-binding</keyword>
<dbReference type="GO" id="GO:0004222">
    <property type="term" value="F:metalloendopeptidase activity"/>
    <property type="evidence" value="ECO:0007669"/>
    <property type="project" value="InterPro"/>
</dbReference>
<keyword evidence="7" id="KW-0482">Metalloprotease</keyword>
<dbReference type="InterPro" id="IPR042089">
    <property type="entry name" value="Peptidase_M13_dom_2"/>
</dbReference>
<gene>
    <name evidence="11" type="primary">106068971</name>
</gene>
<evidence type="ECO:0000256" key="6">
    <source>
        <dbReference type="ARBA" id="ARBA00022833"/>
    </source>
</evidence>
<dbReference type="STRING" id="6526.A0A2C9M8L5"/>
<dbReference type="InterPro" id="IPR018497">
    <property type="entry name" value="Peptidase_M13_C"/>
</dbReference>
<feature type="domain" description="Peptidase M13 N-terminal" evidence="10">
    <location>
        <begin position="103"/>
        <end position="482"/>
    </location>
</feature>
<keyword evidence="8" id="KW-0812">Transmembrane</keyword>
<dbReference type="VEuPathDB" id="VectorBase:BGLB039800"/>
<dbReference type="VEuPathDB" id="VectorBase:BGLAX_036076"/>
<dbReference type="Proteomes" id="UP000076420">
    <property type="component" value="Unassembled WGS sequence"/>
</dbReference>
<evidence type="ECO:0000259" key="9">
    <source>
        <dbReference type="Pfam" id="PF01431"/>
    </source>
</evidence>
<dbReference type="SUPFAM" id="SSF55486">
    <property type="entry name" value="Metalloproteases ('zincins'), catalytic domain"/>
    <property type="match status" value="1"/>
</dbReference>
<evidence type="ECO:0000256" key="3">
    <source>
        <dbReference type="ARBA" id="ARBA00022670"/>
    </source>
</evidence>
<proteinExistence type="inferred from homology"/>